<gene>
    <name evidence="4" type="ORF">S06H3_40583</name>
</gene>
<comment type="caution">
    <text evidence="4">The sequence shown here is derived from an EMBL/GenBank/DDBJ whole genome shotgun (WGS) entry which is preliminary data.</text>
</comment>
<dbReference type="EMBL" id="BARV01024923">
    <property type="protein sequence ID" value="GAI38663.1"/>
    <property type="molecule type" value="Genomic_DNA"/>
</dbReference>
<reference evidence="4" key="1">
    <citation type="journal article" date="2014" name="Front. Microbiol.">
        <title>High frequency of phylogenetically diverse reductive dehalogenase-homologous genes in deep subseafloor sedimentary metagenomes.</title>
        <authorList>
            <person name="Kawai M."/>
            <person name="Futagami T."/>
            <person name="Toyoda A."/>
            <person name="Takaki Y."/>
            <person name="Nishi S."/>
            <person name="Hori S."/>
            <person name="Arai W."/>
            <person name="Tsubouchi T."/>
            <person name="Morono Y."/>
            <person name="Uchiyama I."/>
            <person name="Ito T."/>
            <person name="Fujiyama A."/>
            <person name="Inagaki F."/>
            <person name="Takami H."/>
        </authorList>
    </citation>
    <scope>NUCLEOTIDE SEQUENCE</scope>
    <source>
        <strain evidence="4">Expedition CK06-06</strain>
    </source>
</reference>
<feature type="non-terminal residue" evidence="4">
    <location>
        <position position="94"/>
    </location>
</feature>
<protein>
    <recommendedName>
        <fullName evidence="3">NADPH-dependent FMN reductase-like domain-containing protein</fullName>
    </recommendedName>
</protein>
<proteinExistence type="predicted"/>
<dbReference type="GO" id="GO:0016491">
    <property type="term" value="F:oxidoreductase activity"/>
    <property type="evidence" value="ECO:0007669"/>
    <property type="project" value="InterPro"/>
</dbReference>
<evidence type="ECO:0000313" key="4">
    <source>
        <dbReference type="EMBL" id="GAI38663.1"/>
    </source>
</evidence>
<accession>X1N507</accession>
<dbReference type="InterPro" id="IPR005025">
    <property type="entry name" value="FMN_Rdtase-like_dom"/>
</dbReference>
<dbReference type="PANTHER" id="PTHR43278:SF2">
    <property type="entry name" value="IRON-SULFUR FLAVOPROTEIN"/>
    <property type="match status" value="1"/>
</dbReference>
<feature type="domain" description="NADPH-dependent FMN reductase-like" evidence="3">
    <location>
        <begin position="1"/>
        <end position="83"/>
    </location>
</feature>
<name>X1N507_9ZZZZ</name>
<dbReference type="InterPro" id="IPR051796">
    <property type="entry name" value="ISF_SsuE-like"/>
</dbReference>
<keyword evidence="1" id="KW-0285">Flavoprotein</keyword>
<dbReference type="PANTHER" id="PTHR43278">
    <property type="entry name" value="NAD(P)H-DEPENDENT FMN-CONTAINING OXIDOREDUCTASE YWQN-RELATED"/>
    <property type="match status" value="1"/>
</dbReference>
<keyword evidence="2" id="KW-0288">FMN</keyword>
<evidence type="ECO:0000256" key="2">
    <source>
        <dbReference type="ARBA" id="ARBA00022643"/>
    </source>
</evidence>
<evidence type="ECO:0000256" key="1">
    <source>
        <dbReference type="ARBA" id="ARBA00022630"/>
    </source>
</evidence>
<dbReference type="Gene3D" id="3.40.50.360">
    <property type="match status" value="1"/>
</dbReference>
<dbReference type="SUPFAM" id="SSF52218">
    <property type="entry name" value="Flavoproteins"/>
    <property type="match status" value="1"/>
</dbReference>
<sequence>MQEIYPKLLAADGIIMGTPVYFWGATAQAKAIIDRTYCLAAAHLAVDPELRAKLRSYGRVLANKVGGIIVVAGRDCGSFTEYEVQPWGIKVGVD</sequence>
<dbReference type="InterPro" id="IPR029039">
    <property type="entry name" value="Flavoprotein-like_sf"/>
</dbReference>
<dbReference type="Pfam" id="PF03358">
    <property type="entry name" value="FMN_red"/>
    <property type="match status" value="1"/>
</dbReference>
<organism evidence="4">
    <name type="scientific">marine sediment metagenome</name>
    <dbReference type="NCBI Taxonomy" id="412755"/>
    <lineage>
        <taxon>unclassified sequences</taxon>
        <taxon>metagenomes</taxon>
        <taxon>ecological metagenomes</taxon>
    </lineage>
</organism>
<evidence type="ECO:0000259" key="3">
    <source>
        <dbReference type="Pfam" id="PF03358"/>
    </source>
</evidence>
<dbReference type="AlphaFoldDB" id="X1N507"/>